<dbReference type="SUPFAM" id="SSF56317">
    <property type="entry name" value="Carbon-nitrogen hydrolase"/>
    <property type="match status" value="1"/>
</dbReference>
<feature type="domain" description="CN hydrolase" evidence="1">
    <location>
        <begin position="1"/>
        <end position="259"/>
    </location>
</feature>
<keyword evidence="3" id="KW-1185">Reference proteome</keyword>
<proteinExistence type="predicted"/>
<reference evidence="2" key="1">
    <citation type="submission" date="2022-09" db="EMBL/GenBank/DDBJ databases">
        <title>Tahibacter sp. nov., isolated from a fresh water.</title>
        <authorList>
            <person name="Baek J.H."/>
            <person name="Lee J.K."/>
            <person name="Kim J.M."/>
            <person name="Jeon C.O."/>
        </authorList>
    </citation>
    <scope>NUCLEOTIDE SEQUENCE</scope>
    <source>
        <strain evidence="2">W38</strain>
    </source>
</reference>
<dbReference type="PROSITE" id="PS50263">
    <property type="entry name" value="CN_HYDROLASE"/>
    <property type="match status" value="1"/>
</dbReference>
<evidence type="ECO:0000259" key="1">
    <source>
        <dbReference type="PROSITE" id="PS50263"/>
    </source>
</evidence>
<dbReference type="CDD" id="cd07574">
    <property type="entry name" value="nitrilase_Rim1_like"/>
    <property type="match status" value="1"/>
</dbReference>
<protein>
    <submittedName>
        <fullName evidence="2">Carbon-nitrogen hydrolase family protein</fullName>
    </submittedName>
</protein>
<keyword evidence="2" id="KW-0378">Hydrolase</keyword>
<sequence>MRLALAQWPVGQPASLDDFASRLRGALGEAAQAGAHMAVFPEYLSLELAAIFEPAVRADFVRSIEALQAYHGAWLALFDTLAREYAMTVLSGTFLLRQGNGRYRNRACLHLPDGQRFTQDKLTLTGFERACGVIEAGDALHVFDTAHGRIGVAICYDSEFPLYARALREAGVRLLLVPSCTDTPAGATRVRVGCQARALENQFFVAQSVTAGAADWSPALDTNTGYAALYAPSDRGLPADGVVARGDGGTTWAMADVDFAALDETLKNGQVANVADWDFQCRPCVTVARVACVAPSSGEQADAGNQP</sequence>
<dbReference type="Pfam" id="PF00795">
    <property type="entry name" value="CN_hydrolase"/>
    <property type="match status" value="1"/>
</dbReference>
<dbReference type="EMBL" id="CP104694">
    <property type="protein sequence ID" value="UXI70649.1"/>
    <property type="molecule type" value="Genomic_DNA"/>
</dbReference>
<dbReference type="PANTHER" id="PTHR23088">
    <property type="entry name" value="NITRILASE-RELATED"/>
    <property type="match status" value="1"/>
</dbReference>
<gene>
    <name evidence="2" type="ORF">N4264_07980</name>
</gene>
<dbReference type="InterPro" id="IPR003010">
    <property type="entry name" value="C-N_Hydrolase"/>
</dbReference>
<dbReference type="Gene3D" id="3.60.110.10">
    <property type="entry name" value="Carbon-nitrogen hydrolase"/>
    <property type="match status" value="1"/>
</dbReference>
<accession>A0ABY6BL78</accession>
<dbReference type="InterPro" id="IPR036526">
    <property type="entry name" value="C-N_Hydrolase_sf"/>
</dbReference>
<dbReference type="RefSeq" id="WP_261697593.1">
    <property type="nucleotide sequence ID" value="NZ_CP104694.1"/>
</dbReference>
<dbReference type="Proteomes" id="UP001064632">
    <property type="component" value="Chromosome"/>
</dbReference>
<dbReference type="GO" id="GO:0016787">
    <property type="term" value="F:hydrolase activity"/>
    <property type="evidence" value="ECO:0007669"/>
    <property type="project" value="UniProtKB-KW"/>
</dbReference>
<evidence type="ECO:0000313" key="2">
    <source>
        <dbReference type="EMBL" id="UXI70649.1"/>
    </source>
</evidence>
<name>A0ABY6BL78_9GAMM</name>
<evidence type="ECO:0000313" key="3">
    <source>
        <dbReference type="Proteomes" id="UP001064632"/>
    </source>
</evidence>
<dbReference type="PANTHER" id="PTHR23088:SF50">
    <property type="entry name" value="HYDROLASE YHCX"/>
    <property type="match status" value="1"/>
</dbReference>
<organism evidence="2 3">
    <name type="scientific">Tahibacter amnicola</name>
    <dbReference type="NCBI Taxonomy" id="2976241"/>
    <lineage>
        <taxon>Bacteria</taxon>
        <taxon>Pseudomonadati</taxon>
        <taxon>Pseudomonadota</taxon>
        <taxon>Gammaproteobacteria</taxon>
        <taxon>Lysobacterales</taxon>
        <taxon>Rhodanobacteraceae</taxon>
        <taxon>Tahibacter</taxon>
    </lineage>
</organism>